<dbReference type="Proteomes" id="UP000077856">
    <property type="component" value="Chromosome"/>
</dbReference>
<comment type="catalytic activity">
    <reaction evidence="1">
        <text>4-hydroxy-4-methyl-2-oxoglutarate = 2 pyruvate</text>
        <dbReference type="Rhea" id="RHEA:22748"/>
        <dbReference type="ChEBI" id="CHEBI:15361"/>
        <dbReference type="ChEBI" id="CHEBI:58276"/>
        <dbReference type="EC" id="4.1.3.17"/>
    </reaction>
</comment>
<feature type="binding site" evidence="13">
    <location>
        <begin position="98"/>
        <end position="101"/>
    </location>
    <ligand>
        <name>substrate</name>
    </ligand>
</feature>
<dbReference type="InterPro" id="IPR005493">
    <property type="entry name" value="RraA/RraA-like"/>
</dbReference>
<dbReference type="GO" id="GO:0008948">
    <property type="term" value="F:oxaloacetate decarboxylase activity"/>
    <property type="evidence" value="ECO:0007669"/>
    <property type="project" value="UniProtKB-EC"/>
</dbReference>
<dbReference type="STRING" id="1196031.A361_15580"/>
<keyword evidence="13" id="KW-0479">Metal-binding</keyword>
<dbReference type="Gene3D" id="3.50.30.40">
    <property type="entry name" value="Ribonuclease E inhibitor RraA/RraA-like"/>
    <property type="match status" value="1"/>
</dbReference>
<proteinExistence type="inferred from homology"/>
<dbReference type="GO" id="GO:0046872">
    <property type="term" value="F:metal ion binding"/>
    <property type="evidence" value="ECO:0007669"/>
    <property type="project" value="UniProtKB-KW"/>
</dbReference>
<comment type="cofactor">
    <cofactor evidence="2">
        <name>a divalent metal cation</name>
        <dbReference type="ChEBI" id="CHEBI:60240"/>
    </cofactor>
</comment>
<reference evidence="14 15" key="1">
    <citation type="submission" date="2016-04" db="EMBL/GenBank/DDBJ databases">
        <title>Complete genome sequence of Bacillus oceanisediminis strain 2691.</title>
        <authorList>
            <person name="Jeong H."/>
            <person name="Kim H.J."/>
            <person name="Lee D.-W."/>
        </authorList>
    </citation>
    <scope>NUCLEOTIDE SEQUENCE [LARGE SCALE GENOMIC DNA]</scope>
    <source>
        <strain evidence="14 15">2691</strain>
    </source>
</reference>
<protein>
    <recommendedName>
        <fullName evidence="7">Putative 4-hydroxy-4-methyl-2-oxoglutarate aldolase</fullName>
        <ecNumber evidence="6">4.1.1.112</ecNumber>
        <ecNumber evidence="5">4.1.3.17</ecNumber>
    </recommendedName>
    <alternativeName>
        <fullName evidence="11">Oxaloacetate decarboxylase</fullName>
    </alternativeName>
    <alternativeName>
        <fullName evidence="9">Regulator of ribonuclease activity homolog</fullName>
    </alternativeName>
    <alternativeName>
        <fullName evidence="10">RraA-like protein</fullName>
    </alternativeName>
</protein>
<accession>A0A160MC39</accession>
<evidence type="ECO:0000256" key="7">
    <source>
        <dbReference type="ARBA" id="ARBA00016549"/>
    </source>
</evidence>
<evidence type="ECO:0000256" key="8">
    <source>
        <dbReference type="ARBA" id="ARBA00025046"/>
    </source>
</evidence>
<evidence type="ECO:0000313" key="15">
    <source>
        <dbReference type="Proteomes" id="UP000077856"/>
    </source>
</evidence>
<evidence type="ECO:0000313" key="14">
    <source>
        <dbReference type="EMBL" id="AND40509.1"/>
    </source>
</evidence>
<feature type="binding site" evidence="13">
    <location>
        <position position="121"/>
    </location>
    <ligand>
        <name>Mg(2+)</name>
        <dbReference type="ChEBI" id="CHEBI:18420"/>
    </ligand>
</feature>
<evidence type="ECO:0000256" key="2">
    <source>
        <dbReference type="ARBA" id="ARBA00001968"/>
    </source>
</evidence>
<comment type="similarity">
    <text evidence="3">Belongs to the class II aldolase/RraA-like family.</text>
</comment>
<comment type="subunit">
    <text evidence="4">Homotrimer.</text>
</comment>
<comment type="catalytic activity">
    <reaction evidence="12">
        <text>oxaloacetate + H(+) = pyruvate + CO2</text>
        <dbReference type="Rhea" id="RHEA:15641"/>
        <dbReference type="ChEBI" id="CHEBI:15361"/>
        <dbReference type="ChEBI" id="CHEBI:15378"/>
        <dbReference type="ChEBI" id="CHEBI:16452"/>
        <dbReference type="ChEBI" id="CHEBI:16526"/>
        <dbReference type="EC" id="4.1.1.112"/>
    </reaction>
</comment>
<evidence type="ECO:0000256" key="6">
    <source>
        <dbReference type="ARBA" id="ARBA00012947"/>
    </source>
</evidence>
<evidence type="ECO:0000256" key="10">
    <source>
        <dbReference type="ARBA" id="ARBA00030169"/>
    </source>
</evidence>
<dbReference type="KEGG" id="bon:A361_15580"/>
<keyword evidence="13" id="KW-0460">Magnesium</keyword>
<dbReference type="InterPro" id="IPR036704">
    <property type="entry name" value="RraA/RraA-like_sf"/>
</dbReference>
<evidence type="ECO:0000256" key="9">
    <source>
        <dbReference type="ARBA" id="ARBA00029596"/>
    </source>
</evidence>
<evidence type="ECO:0000256" key="5">
    <source>
        <dbReference type="ARBA" id="ARBA00012213"/>
    </source>
</evidence>
<organism evidence="14 15">
    <name type="scientific">Cytobacillus oceanisediminis 2691</name>
    <dbReference type="NCBI Taxonomy" id="1196031"/>
    <lineage>
        <taxon>Bacteria</taxon>
        <taxon>Bacillati</taxon>
        <taxon>Bacillota</taxon>
        <taxon>Bacilli</taxon>
        <taxon>Bacillales</taxon>
        <taxon>Bacillaceae</taxon>
        <taxon>Cytobacillus</taxon>
    </lineage>
</organism>
<evidence type="ECO:0000256" key="1">
    <source>
        <dbReference type="ARBA" id="ARBA00001342"/>
    </source>
</evidence>
<comment type="cofactor">
    <cofactor evidence="13">
        <name>Mg(2+)</name>
        <dbReference type="ChEBI" id="CHEBI:18420"/>
    </cofactor>
</comment>
<dbReference type="SUPFAM" id="SSF89562">
    <property type="entry name" value="RraA-like"/>
    <property type="match status" value="1"/>
</dbReference>
<name>A0A160MC39_9BACI</name>
<feature type="binding site" evidence="13">
    <location>
        <position position="120"/>
    </location>
    <ligand>
        <name>substrate</name>
    </ligand>
</feature>
<dbReference type="Pfam" id="PF03737">
    <property type="entry name" value="RraA-like"/>
    <property type="match status" value="1"/>
</dbReference>
<evidence type="ECO:0000256" key="11">
    <source>
        <dbReference type="ARBA" id="ARBA00032305"/>
    </source>
</evidence>
<gene>
    <name evidence="14" type="ORF">A361_15580</name>
</gene>
<dbReference type="EMBL" id="CP015506">
    <property type="protein sequence ID" value="AND40509.1"/>
    <property type="molecule type" value="Genomic_DNA"/>
</dbReference>
<dbReference type="EC" id="4.1.1.112" evidence="6"/>
<dbReference type="RefSeq" id="WP_019382106.1">
    <property type="nucleotide sequence ID" value="NZ_CP015506.1"/>
</dbReference>
<evidence type="ECO:0000256" key="4">
    <source>
        <dbReference type="ARBA" id="ARBA00011233"/>
    </source>
</evidence>
<dbReference type="PANTHER" id="PTHR33254">
    <property type="entry name" value="4-HYDROXY-4-METHYL-2-OXOGLUTARATE ALDOLASE 3-RELATED"/>
    <property type="match status" value="1"/>
</dbReference>
<comment type="function">
    <text evidence="8">Catalyzes the aldol cleavage of 4-hydroxy-4-methyl-2-oxoglutarate (HMG) into 2 molecules of pyruvate. Also contains a secondary oxaloacetate (OAA) decarboxylase activity due to the common pyruvate enolate transition state formed following C-C bond cleavage in the retro-aldol and decarboxylation reactions.</text>
</comment>
<dbReference type="PANTHER" id="PTHR33254:SF4">
    <property type="entry name" value="4-HYDROXY-4-METHYL-2-OXOGLUTARATE ALDOLASE 3-RELATED"/>
    <property type="match status" value="1"/>
</dbReference>
<sequence>MSLGLRIIENFERLPEKFVKNFEALATANIGDVMGRLRSMDYTIKSMNKLGVHLVGNAITIRVHPTDNVMVYKAIELAQPGDVLVIDAFGGHENALVGELICTYAKLKGISGIVTSTPIRDSLAIYNMDFPVFARGATPRGPLKEGSGEINTIISCGNVPVCPGDIIVGDDDGIVVIPKEDAEDVLKQTKLVIQKEQQIMKEMQDKGTWKNKMIDEILERKGLSNKN</sequence>
<evidence type="ECO:0000256" key="12">
    <source>
        <dbReference type="ARBA" id="ARBA00047973"/>
    </source>
</evidence>
<evidence type="ECO:0000256" key="13">
    <source>
        <dbReference type="PIRSR" id="PIRSR605493-1"/>
    </source>
</evidence>
<dbReference type="EC" id="4.1.3.17" evidence="5"/>
<dbReference type="AlphaFoldDB" id="A0A160MC39"/>
<dbReference type="eggNOG" id="COG0684">
    <property type="taxonomic scope" value="Bacteria"/>
</dbReference>
<dbReference type="CDD" id="cd16841">
    <property type="entry name" value="RraA_family"/>
    <property type="match status" value="1"/>
</dbReference>
<evidence type="ECO:0000256" key="3">
    <source>
        <dbReference type="ARBA" id="ARBA00008621"/>
    </source>
</evidence>
<dbReference type="GO" id="GO:0047443">
    <property type="term" value="F:4-hydroxy-4-methyl-2-oxoglutarate aldolase activity"/>
    <property type="evidence" value="ECO:0007669"/>
    <property type="project" value="UniProtKB-EC"/>
</dbReference>